<evidence type="ECO:0000313" key="3">
    <source>
        <dbReference type="Proteomes" id="UP001596154"/>
    </source>
</evidence>
<feature type="transmembrane region" description="Helical" evidence="1">
    <location>
        <begin position="153"/>
        <end position="171"/>
    </location>
</feature>
<evidence type="ECO:0008006" key="4">
    <source>
        <dbReference type="Google" id="ProtNLM"/>
    </source>
</evidence>
<keyword evidence="1" id="KW-1133">Transmembrane helix</keyword>
<reference evidence="3" key="1">
    <citation type="journal article" date="2019" name="Int. J. Syst. Evol. Microbiol.">
        <title>The Global Catalogue of Microorganisms (GCM) 10K type strain sequencing project: providing services to taxonomists for standard genome sequencing and annotation.</title>
        <authorList>
            <consortium name="The Broad Institute Genomics Platform"/>
            <consortium name="The Broad Institute Genome Sequencing Center for Infectious Disease"/>
            <person name="Wu L."/>
            <person name="Ma J."/>
        </authorList>
    </citation>
    <scope>NUCLEOTIDE SEQUENCE [LARGE SCALE GENOMIC DNA]</scope>
    <source>
        <strain evidence="3">CGMCC 4.7248</strain>
    </source>
</reference>
<dbReference type="EMBL" id="JBHSNY010000010">
    <property type="protein sequence ID" value="MFC5637709.1"/>
    <property type="molecule type" value="Genomic_DNA"/>
</dbReference>
<feature type="transmembrane region" description="Helical" evidence="1">
    <location>
        <begin position="51"/>
        <end position="71"/>
    </location>
</feature>
<keyword evidence="1" id="KW-0472">Membrane</keyword>
<comment type="caution">
    <text evidence="2">The sequence shown here is derived from an EMBL/GenBank/DDBJ whole genome shotgun (WGS) entry which is preliminary data.</text>
</comment>
<evidence type="ECO:0000313" key="2">
    <source>
        <dbReference type="EMBL" id="MFC5637709.1"/>
    </source>
</evidence>
<dbReference type="Proteomes" id="UP001596154">
    <property type="component" value="Unassembled WGS sequence"/>
</dbReference>
<protein>
    <recommendedName>
        <fullName evidence="4">Integral membrane protein</fullName>
    </recommendedName>
</protein>
<feature type="transmembrane region" description="Helical" evidence="1">
    <location>
        <begin position="25"/>
        <end position="44"/>
    </location>
</feature>
<evidence type="ECO:0000256" key="1">
    <source>
        <dbReference type="SAM" id="Phobius"/>
    </source>
</evidence>
<dbReference type="RefSeq" id="WP_381027480.1">
    <property type="nucleotide sequence ID" value="NZ_JBHSNY010000010.1"/>
</dbReference>
<keyword evidence="3" id="KW-1185">Reference proteome</keyword>
<accession>A0ABW0UYG7</accession>
<sequence length="173" mass="17295">MTERTNLSEPDAGASPGSVRTPYTGAVYGSLVAASVVAGASAAGPYARLELVLLLLCTGVVFWAAHAYATLVGDLLPHRPLTWSGVGRVCAHEWPIVQAAVAPAAAVAISPVLGLGVEGAAWLALGVAVVQQVAWATAAVLRAGASRRAVVSAAAVNLALGLVIVAAKVAVQD</sequence>
<proteinExistence type="predicted"/>
<keyword evidence="1" id="KW-0812">Transmembrane</keyword>
<name>A0ABW0UYG7_9ACTN</name>
<gene>
    <name evidence="2" type="ORF">ACFPZJ_28835</name>
</gene>
<organism evidence="2 3">
    <name type="scientific">Streptomyces bullii</name>
    <dbReference type="NCBI Taxonomy" id="349910"/>
    <lineage>
        <taxon>Bacteria</taxon>
        <taxon>Bacillati</taxon>
        <taxon>Actinomycetota</taxon>
        <taxon>Actinomycetes</taxon>
        <taxon>Kitasatosporales</taxon>
        <taxon>Streptomycetaceae</taxon>
        <taxon>Streptomyces</taxon>
    </lineage>
</organism>